<dbReference type="EC" id="1.18.1.3" evidence="7"/>
<dbReference type="SUPFAM" id="SSF55424">
    <property type="entry name" value="FAD/NAD-linked reductases, dimerisation (C-terminal) domain"/>
    <property type="match status" value="1"/>
</dbReference>
<dbReference type="AlphaFoldDB" id="A0A1Y5PR79"/>
<dbReference type="EC" id="1.18.1.2" evidence="7"/>
<dbReference type="Pfam" id="PF07992">
    <property type="entry name" value="Pyr_redox_2"/>
    <property type="match status" value="1"/>
</dbReference>
<dbReference type="PRINTS" id="PR00368">
    <property type="entry name" value="FADPNR"/>
</dbReference>
<dbReference type="SUPFAM" id="SSF51905">
    <property type="entry name" value="FAD/NAD(P)-binding domain"/>
    <property type="match status" value="2"/>
</dbReference>
<feature type="domain" description="FAD/NAD(P)-binding" evidence="5">
    <location>
        <begin position="3"/>
        <end position="302"/>
    </location>
</feature>
<keyword evidence="4 7" id="KW-0560">Oxidoreductase</keyword>
<dbReference type="InterPro" id="IPR016156">
    <property type="entry name" value="FAD/NAD-linked_Rdtase_dimer_sf"/>
</dbReference>
<evidence type="ECO:0000256" key="2">
    <source>
        <dbReference type="ARBA" id="ARBA00022630"/>
    </source>
</evidence>
<dbReference type="PRINTS" id="PR00411">
    <property type="entry name" value="PNDRDTASEI"/>
</dbReference>
<feature type="domain" description="Reductase C-terminal" evidence="6">
    <location>
        <begin position="321"/>
        <end position="405"/>
    </location>
</feature>
<organism evidence="7">
    <name type="scientific">uncultured Sphingopyxis sp</name>
    <dbReference type="NCBI Taxonomy" id="310581"/>
    <lineage>
        <taxon>Bacteria</taxon>
        <taxon>Pseudomonadati</taxon>
        <taxon>Pseudomonadota</taxon>
        <taxon>Alphaproteobacteria</taxon>
        <taxon>Sphingomonadales</taxon>
        <taxon>Sphingomonadaceae</taxon>
        <taxon>Sphingopyxis</taxon>
        <taxon>environmental samples</taxon>
    </lineage>
</organism>
<dbReference type="InterPro" id="IPR028202">
    <property type="entry name" value="Reductase_C"/>
</dbReference>
<dbReference type="PANTHER" id="PTHR43557:SF2">
    <property type="entry name" value="RIESKE DOMAIN-CONTAINING PROTEIN-RELATED"/>
    <property type="match status" value="1"/>
</dbReference>
<reference evidence="7" key="1">
    <citation type="submission" date="2016-03" db="EMBL/GenBank/DDBJ databases">
        <authorList>
            <person name="Ploux O."/>
        </authorList>
    </citation>
    <scope>NUCLEOTIDE SEQUENCE</scope>
    <source>
        <strain evidence="7">UC10</strain>
    </source>
</reference>
<keyword evidence="2" id="KW-0285">Flavoprotein</keyword>
<keyword evidence="3" id="KW-0274">FAD</keyword>
<dbReference type="GO" id="GO:0004324">
    <property type="term" value="F:ferredoxin-NADP+ reductase activity"/>
    <property type="evidence" value="ECO:0007669"/>
    <property type="project" value="UniProtKB-EC"/>
</dbReference>
<comment type="cofactor">
    <cofactor evidence="1">
        <name>FAD</name>
        <dbReference type="ChEBI" id="CHEBI:57692"/>
    </cofactor>
</comment>
<dbReference type="Gene3D" id="3.30.390.30">
    <property type="match status" value="1"/>
</dbReference>
<protein>
    <submittedName>
        <fullName evidence="7">Ferredoxin--NAD(P)(+) reductase fdr</fullName>
        <ecNumber evidence="7">1.18.1.2</ecNumber>
        <ecNumber evidence="7">1.18.1.3</ecNumber>
    </submittedName>
</protein>
<evidence type="ECO:0000256" key="4">
    <source>
        <dbReference type="ARBA" id="ARBA00023002"/>
    </source>
</evidence>
<accession>A0A1Y5PR79</accession>
<sequence length="407" mass="43576">MQFDVVIVGAGHGGAQVAIMLRTQKFEGSIAIIGDEPELPYERPPLSKEYFAGEKEFERIQLRPAKYWNEREVTMLLGKRVVAVDPAAHSVTTDGGETIGYGKLVWATGGAPRMLPVPGCDLPGVQGVRTRADADAMKAASETADQIVVIGGGYIGLEAAAVLRKAGKKVVLLEALDRVLARVAGTELSRFYEREHREHGVDLRLGVSVEAIEGESYVTGVRLADREVIPADLVIVGIGIVPAVEPLIAAGAEGENGVLVDALCKTSLPDIYAIGDCAAHENHFADGIVIRLESVQNANDQANTVAKGIVGDEAPYHAIPWFWSNQYDLKLQTAGLSTGHDQTVVRGDIASRSFSIVYLKDARVIAIDCVNATKDYVQGRMIVTAGLRVTAEKLADTETPLKALLSD</sequence>
<dbReference type="Pfam" id="PF14759">
    <property type="entry name" value="Reductase_C"/>
    <property type="match status" value="1"/>
</dbReference>
<dbReference type="GO" id="GO:0005737">
    <property type="term" value="C:cytoplasm"/>
    <property type="evidence" value="ECO:0007669"/>
    <property type="project" value="TreeGrafter"/>
</dbReference>
<proteinExistence type="predicted"/>
<gene>
    <name evidence="7" type="primary">fdr</name>
    <name evidence="7" type="ORF">SPPYR_1398</name>
</gene>
<dbReference type="InterPro" id="IPR050446">
    <property type="entry name" value="FAD-oxidoreductase/Apoptosis"/>
</dbReference>
<dbReference type="InterPro" id="IPR023753">
    <property type="entry name" value="FAD/NAD-binding_dom"/>
</dbReference>
<dbReference type="RefSeq" id="WP_184100591.1">
    <property type="nucleotide sequence ID" value="NZ_LT598653.1"/>
</dbReference>
<dbReference type="InterPro" id="IPR036188">
    <property type="entry name" value="FAD/NAD-bd_sf"/>
</dbReference>
<evidence type="ECO:0000259" key="5">
    <source>
        <dbReference type="Pfam" id="PF07992"/>
    </source>
</evidence>
<evidence type="ECO:0000256" key="1">
    <source>
        <dbReference type="ARBA" id="ARBA00001974"/>
    </source>
</evidence>
<name>A0A1Y5PR79_9SPHN</name>
<dbReference type="GO" id="GO:0008860">
    <property type="term" value="F:ferredoxin-NAD+ reductase activity"/>
    <property type="evidence" value="ECO:0007669"/>
    <property type="project" value="UniProtKB-EC"/>
</dbReference>
<evidence type="ECO:0000256" key="3">
    <source>
        <dbReference type="ARBA" id="ARBA00022827"/>
    </source>
</evidence>
<dbReference type="PANTHER" id="PTHR43557">
    <property type="entry name" value="APOPTOSIS-INDUCING FACTOR 1"/>
    <property type="match status" value="1"/>
</dbReference>
<dbReference type="EMBL" id="LT598653">
    <property type="protein sequence ID" value="SBV32518.1"/>
    <property type="molecule type" value="Genomic_DNA"/>
</dbReference>
<dbReference type="GO" id="GO:0016651">
    <property type="term" value="F:oxidoreductase activity, acting on NAD(P)H"/>
    <property type="evidence" value="ECO:0007669"/>
    <property type="project" value="TreeGrafter"/>
</dbReference>
<dbReference type="Gene3D" id="3.50.50.60">
    <property type="entry name" value="FAD/NAD(P)-binding domain"/>
    <property type="match status" value="2"/>
</dbReference>
<evidence type="ECO:0000313" key="7">
    <source>
        <dbReference type="EMBL" id="SBV32518.1"/>
    </source>
</evidence>
<evidence type="ECO:0000259" key="6">
    <source>
        <dbReference type="Pfam" id="PF14759"/>
    </source>
</evidence>
<dbReference type="KEGG" id="sphu:SPPYR_1398"/>